<dbReference type="AlphaFoldDB" id="A0ABD6D6W7"/>
<sequence length="332" mass="36741">MDVPDDSEIVYTSVSTPGHHVLERLLDEGAPITQLVSITPEMGEAAGVAKYTDFSAVADEYDLPIYYPETYSMGDADVDFFETLDGDLMIVNGWNRIIPGEVLETFSHGVLGNHGSAFGLPKGRGRSPLNWSLIEDLDRFLLSLIRLDADVDAGGVAATRKFDITEFDSIQSLYYKVSLAIEEMLLEVIGPILRGEHSFEPQDGEPTYYPKRTSDDGEIHWSEPMAEIYNLVRAVTRPYPGAFTFQDGERVDVWSARPFSTDFGFDAVPGEILAAFHTDEFVVATPDGSVLITEWEANGWRPEAGMVFESTGDHDRVDGIEQKGHLTTSDDD</sequence>
<dbReference type="Pfam" id="PF00551">
    <property type="entry name" value="Formyl_trans_N"/>
    <property type="match status" value="1"/>
</dbReference>
<dbReference type="PANTHER" id="PTHR11138">
    <property type="entry name" value="METHIONYL-TRNA FORMYLTRANSFERASE"/>
    <property type="match status" value="1"/>
</dbReference>
<dbReference type="CDD" id="cd08702">
    <property type="entry name" value="Arna_FMT_C"/>
    <property type="match status" value="1"/>
</dbReference>
<dbReference type="Gene3D" id="3.40.50.12230">
    <property type="match status" value="1"/>
</dbReference>
<feature type="compositionally biased region" description="Basic and acidic residues" evidence="1">
    <location>
        <begin position="311"/>
        <end position="324"/>
    </location>
</feature>
<evidence type="ECO:0000259" key="2">
    <source>
        <dbReference type="Pfam" id="PF00551"/>
    </source>
</evidence>
<protein>
    <submittedName>
        <fullName evidence="4">Methionyl-tRNA formyltransferase</fullName>
        <ecNumber evidence="4">2.1.2.9</ecNumber>
    </submittedName>
</protein>
<dbReference type="InterPro" id="IPR011034">
    <property type="entry name" value="Formyl_transferase-like_C_sf"/>
</dbReference>
<dbReference type="InterPro" id="IPR036477">
    <property type="entry name" value="Formyl_transf_N_sf"/>
</dbReference>
<accession>A0ABD6D6W7</accession>
<reference evidence="4 5" key="1">
    <citation type="journal article" date="2019" name="Int. J. Syst. Evol. Microbiol.">
        <title>The Global Catalogue of Microorganisms (GCM) 10K type strain sequencing project: providing services to taxonomists for standard genome sequencing and annotation.</title>
        <authorList>
            <consortium name="The Broad Institute Genomics Platform"/>
            <consortium name="The Broad Institute Genome Sequencing Center for Infectious Disease"/>
            <person name="Wu L."/>
            <person name="Ma J."/>
        </authorList>
    </citation>
    <scope>NUCLEOTIDE SEQUENCE [LARGE SCALE GENOMIC DNA]</scope>
    <source>
        <strain evidence="4 5">CGMCC 1.10593</strain>
    </source>
</reference>
<comment type="caution">
    <text evidence="4">The sequence shown here is derived from an EMBL/GenBank/DDBJ whole genome shotgun (WGS) entry which is preliminary data.</text>
</comment>
<gene>
    <name evidence="4" type="ORF">ACFSBW_08805</name>
</gene>
<organism evidence="4 5">
    <name type="scientific">Halohasta litorea</name>
    <dbReference type="NCBI Taxonomy" id="869891"/>
    <lineage>
        <taxon>Archaea</taxon>
        <taxon>Methanobacteriati</taxon>
        <taxon>Methanobacteriota</taxon>
        <taxon>Stenosarchaea group</taxon>
        <taxon>Halobacteria</taxon>
        <taxon>Halobacteriales</taxon>
        <taxon>Haloferacaceae</taxon>
        <taxon>Halohasta</taxon>
    </lineage>
</organism>
<evidence type="ECO:0000313" key="4">
    <source>
        <dbReference type="EMBL" id="MFD1641970.1"/>
    </source>
</evidence>
<dbReference type="SUPFAM" id="SSF50486">
    <property type="entry name" value="FMT C-terminal domain-like"/>
    <property type="match status" value="1"/>
</dbReference>
<dbReference type="RefSeq" id="WP_256395655.1">
    <property type="nucleotide sequence ID" value="NZ_JANHDJ010000002.1"/>
</dbReference>
<feature type="region of interest" description="Disordered" evidence="1">
    <location>
        <begin position="310"/>
        <end position="332"/>
    </location>
</feature>
<evidence type="ECO:0000259" key="3">
    <source>
        <dbReference type="Pfam" id="PF02911"/>
    </source>
</evidence>
<dbReference type="Pfam" id="PF02911">
    <property type="entry name" value="Formyl_trans_C"/>
    <property type="match status" value="1"/>
</dbReference>
<evidence type="ECO:0000256" key="1">
    <source>
        <dbReference type="SAM" id="MobiDB-lite"/>
    </source>
</evidence>
<dbReference type="Proteomes" id="UP001597052">
    <property type="component" value="Unassembled WGS sequence"/>
</dbReference>
<feature type="domain" description="Formyl transferase N-terminal" evidence="2">
    <location>
        <begin position="27"/>
        <end position="189"/>
    </location>
</feature>
<keyword evidence="5" id="KW-1185">Reference proteome</keyword>
<dbReference type="EC" id="2.1.2.9" evidence="4"/>
<name>A0ABD6D6W7_9EURY</name>
<proteinExistence type="predicted"/>
<dbReference type="InterPro" id="IPR002376">
    <property type="entry name" value="Formyl_transf_N"/>
</dbReference>
<dbReference type="InterPro" id="IPR005793">
    <property type="entry name" value="Formyl_trans_C"/>
</dbReference>
<feature type="domain" description="Formyl transferase C-terminal" evidence="3">
    <location>
        <begin position="213"/>
        <end position="299"/>
    </location>
</feature>
<evidence type="ECO:0000313" key="5">
    <source>
        <dbReference type="Proteomes" id="UP001597052"/>
    </source>
</evidence>
<dbReference type="PANTHER" id="PTHR11138:SF5">
    <property type="entry name" value="METHIONYL-TRNA FORMYLTRANSFERASE, MITOCHONDRIAL"/>
    <property type="match status" value="1"/>
</dbReference>
<dbReference type="GO" id="GO:0004479">
    <property type="term" value="F:methionyl-tRNA formyltransferase activity"/>
    <property type="evidence" value="ECO:0007669"/>
    <property type="project" value="UniProtKB-EC"/>
</dbReference>
<dbReference type="SUPFAM" id="SSF53328">
    <property type="entry name" value="Formyltransferase"/>
    <property type="match status" value="1"/>
</dbReference>
<keyword evidence="4" id="KW-0808">Transferase</keyword>
<dbReference type="EMBL" id="JBHUDM010000002">
    <property type="protein sequence ID" value="MFD1641970.1"/>
    <property type="molecule type" value="Genomic_DNA"/>
</dbReference>